<dbReference type="EMBL" id="BANB01000006">
    <property type="protein sequence ID" value="GAN75805.1"/>
    <property type="molecule type" value="Genomic_DNA"/>
</dbReference>
<dbReference type="InterPro" id="IPR018683">
    <property type="entry name" value="DUF2169"/>
</dbReference>
<dbReference type="Proteomes" id="UP000032680">
    <property type="component" value="Unassembled WGS sequence"/>
</dbReference>
<accession>A0A0D6P224</accession>
<gene>
    <name evidence="2" type="ORF">Asru_0006_17</name>
</gene>
<dbReference type="AlphaFoldDB" id="A0A0D6P224"/>
<proteinExistence type="predicted"/>
<dbReference type="Pfam" id="PF09937">
    <property type="entry name" value="DUF2169"/>
    <property type="match status" value="1"/>
</dbReference>
<feature type="domain" description="DUF2169" evidence="1">
    <location>
        <begin position="23"/>
        <end position="311"/>
    </location>
</feature>
<keyword evidence="3" id="KW-1185">Reference proteome</keyword>
<protein>
    <recommendedName>
        <fullName evidence="1">DUF2169 domain-containing protein</fullName>
    </recommendedName>
</protein>
<organism evidence="2 3">
    <name type="scientific">Acidisphaera rubrifaciens HS-AP3</name>
    <dbReference type="NCBI Taxonomy" id="1231350"/>
    <lineage>
        <taxon>Bacteria</taxon>
        <taxon>Pseudomonadati</taxon>
        <taxon>Pseudomonadota</taxon>
        <taxon>Alphaproteobacteria</taxon>
        <taxon>Acetobacterales</taxon>
        <taxon>Acetobacteraceae</taxon>
        <taxon>Acidisphaera</taxon>
    </lineage>
</organism>
<sequence length="449" mass="48741">MILENATDFSVLSLEADGHFPRTSLTLILKGTFDLVPGGICTPAKKQRKVVNDKIHMDDLGRSLAWAGDLAPYKPHTDFLIHGSWHAPGGVAATNGRAGFVFGPLRKELLISGPRLARRTKGNGGWFVGPTQPVTTVPLRWELSYGGLSDRRNPMGRGLDAVTLPDGTQELWLPQIEDPIQPLIDLEQRPTPANFAPVPRSFAFRHKKLGTRDRRWATFRAPLPPLDYDPSFHNAAPEGQQAANSPVGTEEITLINLHPKHPRLTTRLPGLRAQAAVLRKRGEEVTAEAVPMHLDTVVALPDEEQLVLVWRGNVPLDEDEGMDGLLTGIVATEPVAGPPLEPDLPTRLLRAHAANLLEAADRAAVHEKRAAAAAAAEAEAAAGRAATEAQTFAEMRKMAAKANFPPELLQVISTETNPETILQHLDAFVTATFADIEKRFPGLIPKPPA</sequence>
<name>A0A0D6P224_9PROT</name>
<dbReference type="OrthoDB" id="237820at2"/>
<evidence type="ECO:0000259" key="1">
    <source>
        <dbReference type="Pfam" id="PF09937"/>
    </source>
</evidence>
<evidence type="ECO:0000313" key="3">
    <source>
        <dbReference type="Proteomes" id="UP000032680"/>
    </source>
</evidence>
<dbReference type="RefSeq" id="WP_084623030.1">
    <property type="nucleotide sequence ID" value="NZ_BANB01000006.1"/>
</dbReference>
<evidence type="ECO:0000313" key="2">
    <source>
        <dbReference type="EMBL" id="GAN75805.1"/>
    </source>
</evidence>
<reference evidence="2 3" key="1">
    <citation type="submission" date="2012-11" db="EMBL/GenBank/DDBJ databases">
        <title>Whole genome sequence of Acidisphaera rubrifaciens HS-AP3.</title>
        <authorList>
            <person name="Azuma Y."/>
            <person name="Higashiura N."/>
            <person name="Hirakawa H."/>
            <person name="Matsushita K."/>
        </authorList>
    </citation>
    <scope>NUCLEOTIDE SEQUENCE [LARGE SCALE GENOMIC DNA]</scope>
    <source>
        <strain evidence="2 3">HS-AP3</strain>
    </source>
</reference>
<comment type="caution">
    <text evidence="2">The sequence shown here is derived from an EMBL/GenBank/DDBJ whole genome shotgun (WGS) entry which is preliminary data.</text>
</comment>